<keyword evidence="10 16" id="KW-1133">Transmembrane helix</keyword>
<dbReference type="InterPro" id="IPR017907">
    <property type="entry name" value="Znf_RING_CS"/>
</dbReference>
<keyword evidence="6 14" id="KW-0863">Zinc-finger</keyword>
<dbReference type="EMBL" id="NEXV01000051">
    <property type="protein sequence ID" value="PIG89581.1"/>
    <property type="molecule type" value="Genomic_DNA"/>
</dbReference>
<organism evidence="20 21">
    <name type="scientific">Aspergillus arachidicola</name>
    <dbReference type="NCBI Taxonomy" id="656916"/>
    <lineage>
        <taxon>Eukaryota</taxon>
        <taxon>Fungi</taxon>
        <taxon>Dikarya</taxon>
        <taxon>Ascomycota</taxon>
        <taxon>Pezizomycotina</taxon>
        <taxon>Eurotiomycetes</taxon>
        <taxon>Eurotiomycetidae</taxon>
        <taxon>Eurotiales</taxon>
        <taxon>Aspergillaceae</taxon>
        <taxon>Aspergillus</taxon>
        <taxon>Aspergillus subgen. Circumdati</taxon>
    </lineage>
</organism>
<dbReference type="Gene3D" id="3.40.50.10810">
    <property type="entry name" value="Tandem AAA-ATPase domain"/>
    <property type="match status" value="1"/>
</dbReference>
<dbReference type="CDD" id="cd18070">
    <property type="entry name" value="DEXQc_SHPRH"/>
    <property type="match status" value="1"/>
</dbReference>
<feature type="compositionally biased region" description="Pro residues" evidence="15">
    <location>
        <begin position="4143"/>
        <end position="4153"/>
    </location>
</feature>
<dbReference type="FunFam" id="2.20.70.10:FF:000028">
    <property type="entry name" value="WW domain-containing protein"/>
    <property type="match status" value="1"/>
</dbReference>
<evidence type="ECO:0000256" key="8">
    <source>
        <dbReference type="ARBA" id="ARBA00022833"/>
    </source>
</evidence>
<dbReference type="CDD" id="cd00201">
    <property type="entry name" value="WW"/>
    <property type="match status" value="1"/>
</dbReference>
<dbReference type="GO" id="GO:0005739">
    <property type="term" value="C:mitochondrion"/>
    <property type="evidence" value="ECO:0007669"/>
    <property type="project" value="UniProtKB-SubCell"/>
</dbReference>
<dbReference type="PROSITE" id="PS50020">
    <property type="entry name" value="WW_DOMAIN_2"/>
    <property type="match status" value="1"/>
</dbReference>
<dbReference type="CDD" id="cd07389">
    <property type="entry name" value="MPP_PhoD"/>
    <property type="match status" value="1"/>
</dbReference>
<dbReference type="Pfam" id="PF00176">
    <property type="entry name" value="SNF2-rel_dom"/>
    <property type="match status" value="1"/>
</dbReference>
<dbReference type="InterPro" id="IPR038607">
    <property type="entry name" value="PhoD-like_sf"/>
</dbReference>
<feature type="compositionally biased region" description="Polar residues" evidence="15">
    <location>
        <begin position="4284"/>
        <end position="4303"/>
    </location>
</feature>
<feature type="compositionally biased region" description="Polar residues" evidence="15">
    <location>
        <begin position="4377"/>
        <end position="4397"/>
    </location>
</feature>
<sequence>MVLREDTERSTYTQKVDFAKLRSELLNADSTEAQLTRSSHEKIAADLAKLNSRLRDEIGRTQASVRLDLNLEKGRIREEANSQEMRIKETETRIEQEVAGLRERVEAVKFSTLQWLMGVCTGTAALILGAWRLFIPASTRFRVAPSKGTLEVFQIYQPVQYGGDDGTHCNQNVLLMEHVFASSYGYPFIGYYSPPECEFDTVKINLTVTSQGRQFDRLAILFLGDTEVFRTSTAEPTADGIVWTYIKDMSQYNALWQTQQKLIFDLGNIINYIYTGPFGVTLTAYFSCEGHVRTADVILPISATKSASNLSSVFTVPGDNTKTLHQIPPNTSRAVVSISACVQLYVDDILAGIIWPFPVIFTGGVAPGFWRPIVGIDAFDLRQPEIDISPFLPILKDGQPHSFEIKIVGLSVARNGTVTLSNSVGSYWVVTGNIFLYLGDSALDSTSPGTEKPYVNAPTPQFKATRSLVQNQTGGNDSLAYSVVGERTLSITSSEFQWSQNLTYSNFGLFSQQGMSQSTNQYTAGRSTIIALGDQTSNEVHFEYPLSVNQTYRPTDAGDSIHAWMSRGLDIKTTGVIGAVPDILITALARRSPKDLDSDGPPNKRRKLTSGIQSLRGLNGLSDTRVPRGYIPLARFHLYLDFASASPIQDDPGRSFDNFSLLPIHISAAKNVCVGATTLDWFKLELATTVDRETVFEYQSHDPPFIKFSKDLEFASSLVCADRLPRKIPIVCYQSTLYTVPERKSSFCLETIILWKDSLDILGNNQLVEGARKVLSRYVFQEQEFLASQQERHSQRQLSWAPRDFYDNVYVPPDTPESSAEVKCSLIECQLFPFQRRAVRWLLQREGVELQADGQVVPVRDTLKGSLPASFREFTDADGRVCFASQLFMIVATDLANWFDGGNHLRGGILAEEMGLGKTVEIISLMCLNRRLLAPEETFPDHRHDGLRPSGATLIITPPAILEQWEQEIKLHAPGLSVFHYTGIQRHQSLSDEALIELLADQDVVLTTYNILAREVHYSGDVPQRNLRHKKRFEPRRTPLVRISWWRVCIDEAQMIESGVSNAARVARLIPRQNAWAVTGTPLRKDISDLLGLLLFLRYEPYCGVIWHRLCGSFRTELASIVRMIALRHSKVHVRNELHIPPQKRIVITVPFTAVEEQRYGQLFEEMCGACGLDLSGAPLNGDWDPDDLSIIERMRSWLIKLRRTCLHPAGKPLRGLGTGTGPLRSVAEVLEVMIDQNDALIHAEERSLLLSQLRRGQLLENAKHRQQALDLWSKSLERANAIVKECRDRLHSERMERRMGTVSVDRDVTYADTASEDETEEAAKNTRGGARQRLRAALEVQHICVFFTGNAYFQMKTDPKLTRPDSEESRTLEKREVEAYESAKLIRKEMLAEISRKVGHFMKIIKERAQKNRFVNIPQMKPQLWSKGLESHRILDKFQDFCDSMNKHAVQYDEWRQTMIKFLSQSLIDQEDESELEGDEYEKSTKHQDEVYVYMEALRAMFADRHDALTGQKNVLIAHEVKSGIVQAQKGEGPSPTLFLQMMNTRSRIKPDPQLGSLRGIISELRSLATSLEWQASGGNSRARAELELVSLVLQNASQMASEQAKVSTNMEKEVEMFRDTMNNRLEYYRQLQQISDTVAPYDEESAGKPLNEALFSAKLRQEEIIDENISALRAKNRYLIHLRDESGSDDSSKICVICQSGFEVGVLTVCGHKYCKDCLRMWWHQHRTCPTCKKRLKANDFYQITYKPQEFLVQEEKPPAKVEPDRRPKNSIYTDISSGTLREIKTVDLDGSFGTKIDTLARHILWLRHHDPGGKSVIFSQYKDFLEVLAIAFHRFKIGFSSVDSKDGISKFKSDPSIECFFLHARAHSSGLNLVNATHVFLCEPLINTAIELQAIARVHRIGQHRPTTVWMYLVSDTVEESIYELSVSRRLAHIVQKEKAEPLCEDVENGRAVTDNITEAAIDSANSLEIRDAALSNLMAGGAFGGELVKKDDLWRCLFGNPTKKEANNFQAGANGEVARFLRVSSEARELNLISNVEFRIALADTDEKLDALLNKYLAPLLLKLGSESLAVRNKVIAVCQHIGNRVQAPSIKLPVAALLKQFKEQKSKLIRHFDLIYIQQGIDRLGANARLEILLPLLQGISEIGTSTDDQAAVVFNLVLRLLPLLKLPPKDSTEDIQLKSRLGLSDKDTGFLSSWFEKLLILFPADKNASACPGLTPADYAFLNKGASLSETWNPSSHGGLNLTETKATVLRFLCSRAFTDSERFFPALVASADPNSRLADLGEEILKRFIPALEDTDVVHRLFTLYFGSVEPEGAAPARTALQIKILVYLGKSLRAATETANVLRLIEEGLLSDVARSSQGLQASKLRTQIFTFTTWVVRIGSPTDLRQIAPKVIAGLRDFINSQGWPSPGPSGQRLPATDLSLRGLAYESIGVLVPKVDFQSQDEQNAISGFELIRWLFISLSSDDSSAQIFVSIEQALGSILNSSVDSWDKEFQESLRPFLLRQMNSLPGEEDPVTGFRVVRRTQYAAVRFANRFLPYSDVVARWIDLMAVACGSERHQEVVEEGKKGLHPYWYRLLNPTKDKIWFTSATADSRSSWFKFPNFPETARFILGSTASNMVPGLSAAEILSGPYKEAFNYTITFLRNILLWESFSGSNISTEIEQDWDIKLDVLLTSDEQARCAVKRYIQTSDKEAVLLFLTSALSGLGGGAQKGLWQCGENFIGICSLASNDIVEPMVSMVVTLKNSLYSNDRELQNLAARALGILASHPAFSENELRELLSELSVPIGSWKSAIGEVVLKIRGAVLALAYILSRLALRNVIYKAPETTVKLFITTIFDIIRDARDSLLRRSAQVAIGQLSLAGVLSTTVLSNDEWDTIVDKLNPDAKAESETAITAIGLLSLSFSKVDHRDPQFTKFLNSLHNLHEIRSPETHFTIGEALSGAAAGWTSKSMATEFDVDEKLPTWQLSDTVLAEMCDKIISDCGASKPSLRKASSIWLLCLVKNCGHLQQMQDRLRKCQRTFTRLLADRDEVVQETGAQGLSLVYDIGDQTLKDDLVRDLVDSFTASGSNLAGGKVSEDTELFEPGALPTGGGSSVNTYKDIMNLASEAGDPTLVYRFMSLASNNALWTNRAAFSKLGISTIFSDSSANGYLAKNPKIYPKLFRYRFDPNPNVQRSMNTIWQALVKDPAAIISDHFDEIMDDLLRSMLAGREWRVRQASCAAIADLIQGRQPEKYFKYMEEIFLKAFRLVDDIKESVRAAALKLCQTITNAVIRTLETSDTETKRAGTMLAGTIPFLLSDKGMESDVQEVQGFAIGALIQIIKKSPGQPLRPFVPRVMEQFLNSLSSLEPQAVNYVHLNADKYGLTGQEIDKMRLSSIRTSPMMEVIERYLIDMLDETSMKEFAGSLESVLRSAVGLPTKVGCSRVLVLLSMRTVLFRPYADRFIQLLLKYVVDRNDTVSASYCTSIGYLMRLASDDRVLKTIEHAKSLYLTADDANQRIIAAEILHSTSKLSNDRFMAFAATALPFIFISKYDTDEHVQEAFEKTWQENVGGNRAVSLYIKEITSLVSDNLDSPRWIVKHTAALGFANGIMALDSELDLATSEYLWPILEKALAGKTWDGKEVVVKAFMKFTSQAKTLWLEKPRIGDTMKAIAIREAKRINPTYRPHAITAFGGIAQARQDLNLMPDAVDIVSRVLSEFDEGEDSMDIDSGSGHKNKQTREDTLVACVKCLLQCINLTCAASAEATNNSVSDIKRLLHETLDSGGRNVQITLYEQLRMFFSRVTTGALESHDEEPSCANYKSLWRPWQAMVAKPDGPSLWSHYISQMLEITLLRQSTFGVERFPFVIWWICNIDLYALLSGAGTGDYVKMVLGSDLLPWPGSFLSSIDSCGTDVINSHEPDNLTLLLQLYKDMFGLAVQLGLAIAGMKKLGASDPYAPINLHEDLKRLWNSSEVRFWAENQTRLPKQLQSIFEQMNLLFHTSLLCYYTTSTCPGQSIGLGEIPEQRVHHHTTMILQHAEATIMNIQGSLPHFIIFPLFLAGIAAETIDLKVKAWELLSNIEENEIGYNASTTCYMLQLVYEYQMQRSSGYIMNPSRARQGNHSDEELFIHTPGRSPVESPVVGPLRINKRDTPSPVPQGAPLPYPDDRPNPQKMRSASASRPSPTADGGRTGGSPTNPDNMPSIPAITGPPRSDYPAALRPRDGREPKPATLAERRGNVPKPLPESPVGDTPDKEGLFVTRYQRTPAPPALANGTQLDGTVHPSYRQQYYPPPQAATSSGPSAKPPTAQSLQTPSSAINRISSTASTSTTRAQRGSPPPPETPIVEPGQPPASDIEARYAASGIAGTSALTGLQAQSSAAHRRAEQYVGQQATSQVQRPWTPTEQPGSQPHGPPTVYQGAEVVSTENLPGNPFPPQSAASSAQAGQALHHPRIPSNALEQDLERMRISSSPPPAYSSVSGPAASQGYPNEKQRAQTTPGHQATSVVHPATVAPINAATNSAALEVSAQVHPAFANDPRQEQPLEQSQQNGTQTGVLDGQQQIVQESQAATLPTSTGIPPASPPPLPEGWIAHMDPNSGQYYYIHLPTQSTQWEFPKGPTPLNLNETPLSPVGSIYSSHPLASPGLSAFGKPLASPGIPLTPGYESLQSPVVAGFTGPPPSSGVDLYKVAPTNGVYFGPYLRYVNMNLERGIWLGSILLVTDAAQPPTIHIHQSVDLSPNPRQLKASAIAVHQRWTFYKYDVDLQMDESRPAKWTYAITSHLGCTRYEFLVAGRHETNWRFITTSGNDFSLNVNASERSRLGGVSFMWKDIMQKHNEVGGFHAQLCLGGQIYADRMWKEVPSLKQWLVIRGKEARRTMPWTAAHEEDVSHAYFHYYTSHFDQPYLRESFAQIPYVCQVDDHDIFDGYGSYPEHMQFSNMFKNIGRVGTEMYLLFQHHTTLELLRNASTDMDLFTITGTGWHFVKFLGPAVVVVGLDCRSERNPHQVVAGPTYQGIFPKVAMLPPSVQHCLWMISVPVIYPRLETAEHIANTVASGKRAVTGAYNVLGKVTSSVAGVVGAKEVVGSGFDSVKRAVGKSGLMGGILSPFGEFDLMDELRDQWTHESKDLERTYLIRTLQGIAHQKFLRMTFLSGSVNVCGAGLVHDPAHPSDYKTMYQIISSAVVNNPPPSYVIKLLHSSNKPLYVPANGHRSSPSQPTDTKEDMMEIFQTDVTGQAREHRKLMGRRNYAAIVAYDPETVNAMYGQAPVVHGGRLNLAVDFMVQGDGSYGTVVKYGPVIIPSLGHGK</sequence>
<feature type="domain" description="WW" evidence="17">
    <location>
        <begin position="4572"/>
        <end position="4606"/>
    </location>
</feature>
<gene>
    <name evidence="20" type="ORF">AARAC_003212</name>
</gene>
<dbReference type="InterPro" id="IPR000330">
    <property type="entry name" value="SNF2_N"/>
</dbReference>
<keyword evidence="7" id="KW-0378">Hydrolase</keyword>
<dbReference type="GO" id="GO:0016020">
    <property type="term" value="C:membrane"/>
    <property type="evidence" value="ECO:0007669"/>
    <property type="project" value="UniProtKB-SubCell"/>
</dbReference>
<dbReference type="PANTHER" id="PTHR46689">
    <property type="entry name" value="MEMBRANE PROTEIN, PUTATIVE-RELATED"/>
    <property type="match status" value="1"/>
</dbReference>
<dbReference type="Pfam" id="PF13001">
    <property type="entry name" value="ECM29_N"/>
    <property type="match status" value="1"/>
</dbReference>
<dbReference type="GO" id="GO:0043248">
    <property type="term" value="P:proteasome assembly"/>
    <property type="evidence" value="ECO:0007669"/>
    <property type="project" value="InterPro"/>
</dbReference>
<dbReference type="Gene3D" id="2.20.70.10">
    <property type="match status" value="1"/>
</dbReference>
<evidence type="ECO:0000256" key="13">
    <source>
        <dbReference type="ARBA" id="ARBA00023136"/>
    </source>
</evidence>
<dbReference type="InterPro" id="IPR001841">
    <property type="entry name" value="Znf_RING"/>
</dbReference>
<dbReference type="GO" id="GO:0016787">
    <property type="term" value="F:hydrolase activity"/>
    <property type="evidence" value="ECO:0007669"/>
    <property type="project" value="UniProtKB-KW"/>
</dbReference>
<dbReference type="InterPro" id="IPR038718">
    <property type="entry name" value="SNF2-like_sf"/>
</dbReference>
<dbReference type="PANTHER" id="PTHR46689:SF2">
    <property type="entry name" value="WW DOMAIN PROTEIN (AFU_ORTHOLOGUE AFUA_6G06520)"/>
    <property type="match status" value="1"/>
</dbReference>
<keyword evidence="4" id="KW-0479">Metal-binding</keyword>
<dbReference type="PROSITE" id="PS50089">
    <property type="entry name" value="ZF_RING_2"/>
    <property type="match status" value="1"/>
</dbReference>
<dbReference type="InterPro" id="IPR018946">
    <property type="entry name" value="PhoD-like_MPP"/>
</dbReference>
<dbReference type="InterPro" id="IPR024461">
    <property type="entry name" value="CCDC90-like"/>
</dbReference>
<keyword evidence="9" id="KW-0067">ATP-binding</keyword>
<feature type="compositionally biased region" description="Low complexity" evidence="15">
    <location>
        <begin position="4304"/>
        <end position="4321"/>
    </location>
</feature>
<dbReference type="PROSITE" id="PS00518">
    <property type="entry name" value="ZF_RING_1"/>
    <property type="match status" value="1"/>
</dbReference>
<dbReference type="InterPro" id="IPR055443">
    <property type="entry name" value="HEAT_ECM29"/>
</dbReference>
<dbReference type="Pfam" id="PF24492">
    <property type="entry name" value="HEAT_ECM29"/>
    <property type="match status" value="1"/>
</dbReference>
<dbReference type="InterPro" id="IPR043904">
    <property type="entry name" value="PhoD_2-like"/>
</dbReference>
<dbReference type="Pfam" id="PF00271">
    <property type="entry name" value="Helicase_C"/>
    <property type="match status" value="1"/>
</dbReference>
<dbReference type="FunFam" id="3.40.50.10810:FF:000059">
    <property type="entry name" value="SNF2 family helicase/ATPase, putative"/>
    <property type="match status" value="1"/>
</dbReference>
<keyword evidence="12" id="KW-0496">Mitochondrion</keyword>
<dbReference type="STRING" id="656916.A0A2G7GC01"/>
<dbReference type="Gene3D" id="3.40.50.300">
    <property type="entry name" value="P-loop containing nucleotide triphosphate hydrolases"/>
    <property type="match status" value="1"/>
</dbReference>
<evidence type="ECO:0000259" key="17">
    <source>
        <dbReference type="PROSITE" id="PS50020"/>
    </source>
</evidence>
<evidence type="ECO:0000256" key="3">
    <source>
        <dbReference type="ARBA" id="ARBA00022692"/>
    </source>
</evidence>
<accession>A0A2G7GC01</accession>
<feature type="region of interest" description="Disordered" evidence="15">
    <location>
        <begin position="4116"/>
        <end position="4349"/>
    </location>
</feature>
<feature type="compositionally biased region" description="Low complexity" evidence="15">
    <location>
        <begin position="4164"/>
        <end position="4173"/>
    </location>
</feature>
<dbReference type="InterPro" id="IPR014001">
    <property type="entry name" value="Helicase_ATP-bd"/>
</dbReference>
<dbReference type="GO" id="GO:0000502">
    <property type="term" value="C:proteasome complex"/>
    <property type="evidence" value="ECO:0007669"/>
    <property type="project" value="UniProtKB-KW"/>
</dbReference>
<protein>
    <submittedName>
        <fullName evidence="20">Proteasome component (Ecm29)</fullName>
    </submittedName>
</protein>
<dbReference type="Pfam" id="PF00397">
    <property type="entry name" value="WW"/>
    <property type="match status" value="1"/>
</dbReference>
<dbReference type="Pfam" id="PF13639">
    <property type="entry name" value="zf-RING_2"/>
    <property type="match status" value="1"/>
</dbReference>
<dbReference type="GO" id="GO:0008270">
    <property type="term" value="F:zinc ion binding"/>
    <property type="evidence" value="ECO:0007669"/>
    <property type="project" value="UniProtKB-KW"/>
</dbReference>
<evidence type="ECO:0000259" key="18">
    <source>
        <dbReference type="PROSITE" id="PS50089"/>
    </source>
</evidence>
<evidence type="ECO:0000256" key="14">
    <source>
        <dbReference type="PROSITE-ProRule" id="PRU00175"/>
    </source>
</evidence>
<dbReference type="InterPro" id="IPR001650">
    <property type="entry name" value="Helicase_C-like"/>
</dbReference>
<evidence type="ECO:0000256" key="10">
    <source>
        <dbReference type="ARBA" id="ARBA00022989"/>
    </source>
</evidence>
<dbReference type="InterPro" id="IPR027417">
    <property type="entry name" value="P-loop_NTPase"/>
</dbReference>
<dbReference type="Pfam" id="PF26021">
    <property type="entry name" value="Ferritin_C144_05"/>
    <property type="match status" value="1"/>
</dbReference>
<keyword evidence="13 16" id="KW-0472">Membrane</keyword>
<evidence type="ECO:0000256" key="2">
    <source>
        <dbReference type="ARBA" id="ARBA00004370"/>
    </source>
</evidence>
<evidence type="ECO:0000256" key="9">
    <source>
        <dbReference type="ARBA" id="ARBA00022840"/>
    </source>
</evidence>
<dbReference type="Proteomes" id="UP000231358">
    <property type="component" value="Unassembled WGS sequence"/>
</dbReference>
<dbReference type="SUPFAM" id="SSF52540">
    <property type="entry name" value="P-loop containing nucleoside triphosphate hydrolases"/>
    <property type="match status" value="2"/>
</dbReference>
<keyword evidence="11" id="KW-0175">Coiled coil</keyword>
<dbReference type="SUPFAM" id="SSF51045">
    <property type="entry name" value="WW domain"/>
    <property type="match status" value="1"/>
</dbReference>
<dbReference type="InterPro" id="IPR059033">
    <property type="entry name" value="C144_05_dom"/>
</dbReference>
<dbReference type="InterPro" id="IPR011989">
    <property type="entry name" value="ARM-like"/>
</dbReference>
<feature type="compositionally biased region" description="Low complexity" evidence="15">
    <location>
        <begin position="4464"/>
        <end position="4473"/>
    </location>
</feature>
<keyword evidence="3 16" id="KW-0812">Transmembrane</keyword>
<dbReference type="Gene3D" id="3.60.21.70">
    <property type="entry name" value="PhoD-like phosphatase"/>
    <property type="match status" value="1"/>
</dbReference>
<feature type="domain" description="Helicase C-terminal" evidence="19">
    <location>
        <begin position="1801"/>
        <end position="1954"/>
    </location>
</feature>
<evidence type="ECO:0000256" key="1">
    <source>
        <dbReference type="ARBA" id="ARBA00004173"/>
    </source>
</evidence>
<dbReference type="GO" id="GO:0060090">
    <property type="term" value="F:molecular adaptor activity"/>
    <property type="evidence" value="ECO:0007669"/>
    <property type="project" value="InterPro"/>
</dbReference>
<dbReference type="SMART" id="SM00487">
    <property type="entry name" value="DEXDc"/>
    <property type="match status" value="1"/>
</dbReference>
<keyword evidence="20" id="KW-0647">Proteasome</keyword>
<dbReference type="InterPro" id="IPR049730">
    <property type="entry name" value="SNF2/RAD54-like_C"/>
</dbReference>
<dbReference type="Gene3D" id="3.30.40.10">
    <property type="entry name" value="Zinc/RING finger domain, C3HC4 (zinc finger)"/>
    <property type="match status" value="1"/>
</dbReference>
<dbReference type="CDD" id="cd18793">
    <property type="entry name" value="SF2_C_SNF"/>
    <property type="match status" value="1"/>
</dbReference>
<feature type="domain" description="RING-type" evidence="18">
    <location>
        <begin position="1697"/>
        <end position="1735"/>
    </location>
</feature>
<dbReference type="PROSITE" id="PS01159">
    <property type="entry name" value="WW_DOMAIN_1"/>
    <property type="match status" value="1"/>
</dbReference>
<feature type="compositionally biased region" description="Low complexity" evidence="15">
    <location>
        <begin position="4425"/>
        <end position="4436"/>
    </location>
</feature>
<evidence type="ECO:0000313" key="20">
    <source>
        <dbReference type="EMBL" id="PIG89581.1"/>
    </source>
</evidence>
<feature type="compositionally biased region" description="Basic and acidic residues" evidence="15">
    <location>
        <begin position="4209"/>
        <end position="4226"/>
    </location>
</feature>
<dbReference type="Pfam" id="PF25156">
    <property type="entry name" value="PNGase_A_C"/>
    <property type="match status" value="1"/>
</dbReference>
<dbReference type="PROSITE" id="PS51194">
    <property type="entry name" value="HELICASE_CTER"/>
    <property type="match status" value="1"/>
</dbReference>
<dbReference type="Pfam" id="PF07798">
    <property type="entry name" value="CCDC90-like"/>
    <property type="match status" value="1"/>
</dbReference>
<dbReference type="Pfam" id="PF19050">
    <property type="entry name" value="PhoD_2"/>
    <property type="match status" value="1"/>
</dbReference>
<evidence type="ECO:0000256" key="4">
    <source>
        <dbReference type="ARBA" id="ARBA00022723"/>
    </source>
</evidence>
<feature type="region of interest" description="Disordered" evidence="15">
    <location>
        <begin position="4556"/>
        <end position="4577"/>
    </location>
</feature>
<evidence type="ECO:0000313" key="21">
    <source>
        <dbReference type="Proteomes" id="UP000231358"/>
    </source>
</evidence>
<dbReference type="SMART" id="SM00184">
    <property type="entry name" value="RING"/>
    <property type="match status" value="1"/>
</dbReference>
<feature type="compositionally biased region" description="Polar residues" evidence="15">
    <location>
        <begin position="4483"/>
        <end position="4492"/>
    </location>
</feature>
<dbReference type="InterPro" id="IPR013083">
    <property type="entry name" value="Znf_RING/FYVE/PHD"/>
</dbReference>
<dbReference type="SUPFAM" id="SSF48371">
    <property type="entry name" value="ARM repeat"/>
    <property type="match status" value="2"/>
</dbReference>
<dbReference type="SMART" id="SM00456">
    <property type="entry name" value="WW"/>
    <property type="match status" value="1"/>
</dbReference>
<feature type="compositionally biased region" description="Polar residues" evidence="15">
    <location>
        <begin position="4556"/>
        <end position="4565"/>
    </location>
</feature>
<dbReference type="InterPro" id="IPR001202">
    <property type="entry name" value="WW_dom"/>
</dbReference>
<evidence type="ECO:0000259" key="19">
    <source>
        <dbReference type="PROSITE" id="PS51194"/>
    </source>
</evidence>
<proteinExistence type="predicted"/>
<reference evidence="20 21" key="1">
    <citation type="submission" date="2017-05" db="EMBL/GenBank/DDBJ databases">
        <title>Genome sequence for an aflatoxigenic pathogen of Argentinian peanut, Aspergillus arachidicola.</title>
        <authorList>
            <person name="Moore G."/>
            <person name="Beltz S.B."/>
            <person name="Mack B.M."/>
        </authorList>
    </citation>
    <scope>NUCLEOTIDE SEQUENCE [LARGE SCALE GENOMIC DNA]</scope>
    <source>
        <strain evidence="20 21">CBS 117610</strain>
    </source>
</reference>
<evidence type="ECO:0000256" key="12">
    <source>
        <dbReference type="ARBA" id="ARBA00023128"/>
    </source>
</evidence>
<dbReference type="Pfam" id="PF12222">
    <property type="entry name" value="PNGaseA"/>
    <property type="match status" value="1"/>
</dbReference>
<evidence type="ECO:0000256" key="15">
    <source>
        <dbReference type="SAM" id="MobiDB-lite"/>
    </source>
</evidence>
<keyword evidence="21" id="KW-1185">Reference proteome</keyword>
<comment type="subcellular location">
    <subcellularLocation>
        <location evidence="2">Membrane</location>
    </subcellularLocation>
    <subcellularLocation>
        <location evidence="1">Mitochondrion</location>
    </subcellularLocation>
</comment>
<feature type="transmembrane region" description="Helical" evidence="16">
    <location>
        <begin position="112"/>
        <end position="134"/>
    </location>
</feature>
<evidence type="ECO:0000256" key="5">
    <source>
        <dbReference type="ARBA" id="ARBA00022741"/>
    </source>
</evidence>
<dbReference type="FunFam" id="3.40.50.300:FF:001870">
    <property type="entry name" value="SNF2 family helicase/ATPase, putative"/>
    <property type="match status" value="1"/>
</dbReference>
<dbReference type="GO" id="GO:0005524">
    <property type="term" value="F:ATP binding"/>
    <property type="evidence" value="ECO:0007669"/>
    <property type="project" value="InterPro"/>
</dbReference>
<evidence type="ECO:0000256" key="11">
    <source>
        <dbReference type="ARBA" id="ARBA00023054"/>
    </source>
</evidence>
<dbReference type="InterPro" id="IPR036020">
    <property type="entry name" value="WW_dom_sf"/>
</dbReference>
<comment type="caution">
    <text evidence="20">The sequence shown here is derived from an EMBL/GenBank/DDBJ whole genome shotgun (WGS) entry which is preliminary data.</text>
</comment>
<evidence type="ECO:0000256" key="7">
    <source>
        <dbReference type="ARBA" id="ARBA00022801"/>
    </source>
</evidence>
<dbReference type="Gene3D" id="1.25.10.10">
    <property type="entry name" value="Leucine-rich Repeat Variant"/>
    <property type="match status" value="2"/>
</dbReference>
<dbReference type="InterPro" id="IPR016024">
    <property type="entry name" value="ARM-type_fold"/>
</dbReference>
<dbReference type="SUPFAM" id="SSF57850">
    <property type="entry name" value="RING/U-box"/>
    <property type="match status" value="1"/>
</dbReference>
<dbReference type="InterPro" id="IPR056948">
    <property type="entry name" value="PNGaseA_N"/>
</dbReference>
<evidence type="ECO:0000256" key="6">
    <source>
        <dbReference type="ARBA" id="ARBA00022771"/>
    </source>
</evidence>
<dbReference type="InterPro" id="IPR024372">
    <property type="entry name" value="Ecm29_N"/>
</dbReference>
<dbReference type="Pfam" id="PF23731">
    <property type="entry name" value="ARM_ECM29_C"/>
    <property type="match status" value="1"/>
</dbReference>
<keyword evidence="5" id="KW-0547">Nucleotide-binding</keyword>
<feature type="region of interest" description="Disordered" evidence="15">
    <location>
        <begin position="4361"/>
        <end position="4492"/>
    </location>
</feature>
<evidence type="ECO:0000256" key="16">
    <source>
        <dbReference type="SAM" id="Phobius"/>
    </source>
</evidence>
<name>A0A2G7GC01_9EURO</name>
<keyword evidence="8" id="KW-0862">Zinc</keyword>